<dbReference type="OrthoDB" id="1122028at2"/>
<feature type="domain" description="BLUF" evidence="1">
    <location>
        <begin position="1"/>
        <end position="89"/>
    </location>
</feature>
<organism evidence="2 3">
    <name type="scientific">Ekhidna lutea</name>
    <dbReference type="NCBI Taxonomy" id="447679"/>
    <lineage>
        <taxon>Bacteria</taxon>
        <taxon>Pseudomonadati</taxon>
        <taxon>Bacteroidota</taxon>
        <taxon>Cytophagia</taxon>
        <taxon>Cytophagales</taxon>
        <taxon>Reichenbachiellaceae</taxon>
        <taxon>Ekhidna</taxon>
    </lineage>
</organism>
<gene>
    <name evidence="2" type="ORF">SAMN05421640_2224</name>
</gene>
<dbReference type="PROSITE" id="PS50925">
    <property type="entry name" value="BLUF"/>
    <property type="match status" value="1"/>
</dbReference>
<dbReference type="EMBL" id="FZPD01000003">
    <property type="protein sequence ID" value="SNT06359.1"/>
    <property type="molecule type" value="Genomic_DNA"/>
</dbReference>
<evidence type="ECO:0000259" key="1">
    <source>
        <dbReference type="PROSITE" id="PS50925"/>
    </source>
</evidence>
<dbReference type="InterPro" id="IPR007024">
    <property type="entry name" value="BLUF_domain"/>
</dbReference>
<name>A0A239JKN6_EKHLU</name>
<dbReference type="GO" id="GO:0071949">
    <property type="term" value="F:FAD binding"/>
    <property type="evidence" value="ECO:0007669"/>
    <property type="project" value="InterPro"/>
</dbReference>
<dbReference type="SMART" id="SM01034">
    <property type="entry name" value="BLUF"/>
    <property type="match status" value="1"/>
</dbReference>
<dbReference type="InterPro" id="IPR036046">
    <property type="entry name" value="Acylphosphatase-like_dom_sf"/>
</dbReference>
<dbReference type="SUPFAM" id="SSF54975">
    <property type="entry name" value="Acylphosphatase/BLUF domain-like"/>
    <property type="match status" value="1"/>
</dbReference>
<proteinExistence type="predicted"/>
<protein>
    <submittedName>
        <fullName evidence="2">Sensors of blue-light using FAD</fullName>
    </submittedName>
</protein>
<dbReference type="Pfam" id="PF04940">
    <property type="entry name" value="BLUF"/>
    <property type="match status" value="1"/>
</dbReference>
<evidence type="ECO:0000313" key="3">
    <source>
        <dbReference type="Proteomes" id="UP000198393"/>
    </source>
</evidence>
<dbReference type="Proteomes" id="UP000198393">
    <property type="component" value="Unassembled WGS sequence"/>
</dbReference>
<dbReference type="Gene3D" id="3.30.70.100">
    <property type="match status" value="1"/>
</dbReference>
<evidence type="ECO:0000313" key="2">
    <source>
        <dbReference type="EMBL" id="SNT06359.1"/>
    </source>
</evidence>
<dbReference type="RefSeq" id="WP_089356929.1">
    <property type="nucleotide sequence ID" value="NZ_FZPD01000003.1"/>
</dbReference>
<dbReference type="GO" id="GO:0009882">
    <property type="term" value="F:blue light photoreceptor activity"/>
    <property type="evidence" value="ECO:0007669"/>
    <property type="project" value="InterPro"/>
</dbReference>
<accession>A0A239JKN6</accession>
<keyword evidence="3" id="KW-1185">Reference proteome</keyword>
<dbReference type="AlphaFoldDB" id="A0A239JKN6"/>
<sequence length="132" mass="15682">MFELVYHSKAQPKVDITDILEVSRANNKKYNITGCLIYFNNKFIQVLEGDEPAVQEIYSKIEKDDRHYDVTLFYLGTIESREFKTWSMGFFECDNSIMQTKFSINEKVLAERSETSIKEVKLFWKDIKRIME</sequence>
<reference evidence="2 3" key="1">
    <citation type="submission" date="2017-06" db="EMBL/GenBank/DDBJ databases">
        <authorList>
            <person name="Kim H.J."/>
            <person name="Triplett B.A."/>
        </authorList>
    </citation>
    <scope>NUCLEOTIDE SEQUENCE [LARGE SCALE GENOMIC DNA]</scope>
    <source>
        <strain evidence="2 3">DSM 19307</strain>
    </source>
</reference>